<proteinExistence type="predicted"/>
<feature type="domain" description="DUF4283" evidence="1">
    <location>
        <begin position="33"/>
        <end position="84"/>
    </location>
</feature>
<reference evidence="2 3" key="1">
    <citation type="journal article" date="2019" name="Genome Biol. Evol.">
        <title>Insights into the evolution of the New World diploid cottons (Gossypium, subgenus Houzingenia) based on genome sequencing.</title>
        <authorList>
            <person name="Grover C.E."/>
            <person name="Arick M.A. 2nd"/>
            <person name="Thrash A."/>
            <person name="Conover J.L."/>
            <person name="Sanders W.S."/>
            <person name="Peterson D.G."/>
            <person name="Frelichowski J.E."/>
            <person name="Scheffler J.A."/>
            <person name="Scheffler B.E."/>
            <person name="Wendel J.F."/>
        </authorList>
    </citation>
    <scope>NUCLEOTIDE SEQUENCE [LARGE SCALE GENOMIC DNA]</scope>
    <source>
        <strain evidence="2">8</strain>
        <tissue evidence="2">Leaf</tissue>
    </source>
</reference>
<evidence type="ECO:0000313" key="2">
    <source>
        <dbReference type="EMBL" id="MBA0597896.1"/>
    </source>
</evidence>
<name>A0A7J8Q9F8_GOSRA</name>
<protein>
    <recommendedName>
        <fullName evidence="1">DUF4283 domain-containing protein</fullName>
    </recommendedName>
</protein>
<gene>
    <name evidence="2" type="ORF">Gorai_007679</name>
</gene>
<sequence length="127" mass="14267">MEDSIADLLLEDEEEETIHLVVDVSERETPYANCYVGTFLTSSVVNFQVIKSTLANVWCPIGGVSISDLGHERFLFHFYFKVDVGMVKAFVRLKLTVRDRNVCLIGYLSISLVKEKFGLEEQMVGGG</sequence>
<organism evidence="2 3">
    <name type="scientific">Gossypium raimondii</name>
    <name type="common">Peruvian cotton</name>
    <name type="synonym">Gossypium klotzschianum subsp. raimondii</name>
    <dbReference type="NCBI Taxonomy" id="29730"/>
    <lineage>
        <taxon>Eukaryota</taxon>
        <taxon>Viridiplantae</taxon>
        <taxon>Streptophyta</taxon>
        <taxon>Embryophyta</taxon>
        <taxon>Tracheophyta</taxon>
        <taxon>Spermatophyta</taxon>
        <taxon>Magnoliopsida</taxon>
        <taxon>eudicotyledons</taxon>
        <taxon>Gunneridae</taxon>
        <taxon>Pentapetalae</taxon>
        <taxon>rosids</taxon>
        <taxon>malvids</taxon>
        <taxon>Malvales</taxon>
        <taxon>Malvaceae</taxon>
        <taxon>Malvoideae</taxon>
        <taxon>Gossypium</taxon>
    </lineage>
</organism>
<evidence type="ECO:0000313" key="3">
    <source>
        <dbReference type="Proteomes" id="UP000593578"/>
    </source>
</evidence>
<dbReference type="EMBL" id="JABEZZ010000010">
    <property type="protein sequence ID" value="MBA0597896.1"/>
    <property type="molecule type" value="Genomic_DNA"/>
</dbReference>
<dbReference type="Pfam" id="PF14111">
    <property type="entry name" value="DUF4283"/>
    <property type="match status" value="1"/>
</dbReference>
<evidence type="ECO:0000259" key="1">
    <source>
        <dbReference type="Pfam" id="PF14111"/>
    </source>
</evidence>
<comment type="caution">
    <text evidence="2">The sequence shown here is derived from an EMBL/GenBank/DDBJ whole genome shotgun (WGS) entry which is preliminary data.</text>
</comment>
<dbReference type="Proteomes" id="UP000593578">
    <property type="component" value="Unassembled WGS sequence"/>
</dbReference>
<dbReference type="AlphaFoldDB" id="A0A7J8Q9F8"/>
<dbReference type="InterPro" id="IPR025558">
    <property type="entry name" value="DUF4283"/>
</dbReference>
<accession>A0A7J8Q9F8</accession>